<dbReference type="AlphaFoldDB" id="D3AKE1"/>
<dbReference type="Proteomes" id="UP000004968">
    <property type="component" value="Unassembled WGS sequence"/>
</dbReference>
<sequence length="378" mass="42167">MDEKKRIAIIGCGGMGGGHAIAIGSGTGNAVYNADSSRERGMKIFDTSANTDISTRLELAGIYDINPDRMRWASEKGFALYDSYESMLQDQSVDIILIATPNHLHKDMAIAAMKAGKHVLCEKPVMMNSRELEEVIEVSRETGKLFYPRQNRRWDRDYRIVKKIYEEKLVGNVFRIESRVQGSRGIPGDWRKEREFGGGMMLDWGVHLLDRLLFMIPDKVETVNCRLSYVLKEEVDDGFTMFLTFAGGLSALVEVGTCNFISLPLWYVGGDRGSAVIDNWKCEGKMVQLSSWEDKDTLPIMAGAGLTKTMAPRDQKSLITLPLPDVVYDDNELYSNVVDAVNGVAEPCVTAEQALRVMRLMEAAIRSSEEGKTVRVDG</sequence>
<dbReference type="RefSeq" id="WP_006774531.1">
    <property type="nucleotide sequence ID" value="NZ_GG667689.1"/>
</dbReference>
<feature type="domain" description="Gfo/Idh/MocA-like oxidoreductase N-terminal" evidence="1">
    <location>
        <begin position="6"/>
        <end position="146"/>
    </location>
</feature>
<dbReference type="Pfam" id="PF01408">
    <property type="entry name" value="GFO_IDH_MocA"/>
    <property type="match status" value="1"/>
</dbReference>
<dbReference type="InterPro" id="IPR055170">
    <property type="entry name" value="GFO_IDH_MocA-like_dom"/>
</dbReference>
<dbReference type="SUPFAM" id="SSF51735">
    <property type="entry name" value="NAD(P)-binding Rossmann-fold domains"/>
    <property type="match status" value="1"/>
</dbReference>
<reference evidence="3 4" key="1">
    <citation type="submission" date="2010-01" db="EMBL/GenBank/DDBJ databases">
        <authorList>
            <person name="Weinstock G."/>
            <person name="Sodergren E."/>
            <person name="Clifton S."/>
            <person name="Fulton L."/>
            <person name="Fulton B."/>
            <person name="Courtney L."/>
            <person name="Fronick C."/>
            <person name="Harrison M."/>
            <person name="Strong C."/>
            <person name="Farmer C."/>
            <person name="Delahaunty K."/>
            <person name="Markovic C."/>
            <person name="Hall O."/>
            <person name="Minx P."/>
            <person name="Tomlinson C."/>
            <person name="Mitreva M."/>
            <person name="Nelson J."/>
            <person name="Hou S."/>
            <person name="Wollam A."/>
            <person name="Pepin K.H."/>
            <person name="Johnson M."/>
            <person name="Bhonagiri V."/>
            <person name="Nash W.E."/>
            <person name="Warren W."/>
            <person name="Chinwalla A."/>
            <person name="Mardis E.R."/>
            <person name="Wilson R.K."/>
        </authorList>
    </citation>
    <scope>NUCLEOTIDE SEQUENCE [LARGE SCALE GENOMIC DNA]</scope>
    <source>
        <strain evidence="3 4">DSM 13479</strain>
    </source>
</reference>
<dbReference type="PANTHER" id="PTHR43708:SF8">
    <property type="entry name" value="OXIDOREDUCTASE"/>
    <property type="match status" value="1"/>
</dbReference>
<evidence type="ECO:0000259" key="2">
    <source>
        <dbReference type="Pfam" id="PF22725"/>
    </source>
</evidence>
<dbReference type="GO" id="GO:0000166">
    <property type="term" value="F:nucleotide binding"/>
    <property type="evidence" value="ECO:0007669"/>
    <property type="project" value="InterPro"/>
</dbReference>
<comment type="caution">
    <text evidence="3">The sequence shown here is derived from an EMBL/GenBank/DDBJ whole genome shotgun (WGS) entry which is preliminary data.</text>
</comment>
<dbReference type="SUPFAM" id="SSF55347">
    <property type="entry name" value="Glyceraldehyde-3-phosphate dehydrogenase-like, C-terminal domain"/>
    <property type="match status" value="1"/>
</dbReference>
<dbReference type="EMBL" id="ACIO01000347">
    <property type="protein sequence ID" value="EFC97710.1"/>
    <property type="molecule type" value="Genomic_DNA"/>
</dbReference>
<proteinExistence type="predicted"/>
<protein>
    <submittedName>
        <fullName evidence="3">Oxidoreductase, NAD-binding domain protein</fullName>
    </submittedName>
</protein>
<dbReference type="HOGENOM" id="CLU_023194_19_1_9"/>
<dbReference type="InterPro" id="IPR036291">
    <property type="entry name" value="NAD(P)-bd_dom_sf"/>
</dbReference>
<dbReference type="Gene3D" id="3.40.50.720">
    <property type="entry name" value="NAD(P)-binding Rossmann-like Domain"/>
    <property type="match status" value="1"/>
</dbReference>
<name>D3AKE1_9FIRM</name>
<accession>D3AKE1</accession>
<dbReference type="InterPro" id="IPR000683">
    <property type="entry name" value="Gfo/Idh/MocA-like_OxRdtase_N"/>
</dbReference>
<organism evidence="3 4">
    <name type="scientific">Hungatella hathewayi DSM 13479</name>
    <dbReference type="NCBI Taxonomy" id="566550"/>
    <lineage>
        <taxon>Bacteria</taxon>
        <taxon>Bacillati</taxon>
        <taxon>Bacillota</taxon>
        <taxon>Clostridia</taxon>
        <taxon>Lachnospirales</taxon>
        <taxon>Lachnospiraceae</taxon>
        <taxon>Hungatella</taxon>
    </lineage>
</organism>
<dbReference type="Pfam" id="PF22725">
    <property type="entry name" value="GFO_IDH_MocA_C3"/>
    <property type="match status" value="1"/>
</dbReference>
<evidence type="ECO:0000259" key="1">
    <source>
        <dbReference type="Pfam" id="PF01408"/>
    </source>
</evidence>
<dbReference type="PANTHER" id="PTHR43708">
    <property type="entry name" value="CONSERVED EXPRESSED OXIDOREDUCTASE (EUROFUNG)"/>
    <property type="match status" value="1"/>
</dbReference>
<feature type="domain" description="GFO/IDH/MocA-like oxidoreductase" evidence="2">
    <location>
        <begin position="158"/>
        <end position="275"/>
    </location>
</feature>
<dbReference type="InterPro" id="IPR051317">
    <property type="entry name" value="Gfo/Idh/MocA_oxidoreduct"/>
</dbReference>
<dbReference type="GeneID" id="93148484"/>
<evidence type="ECO:0000313" key="4">
    <source>
        <dbReference type="Proteomes" id="UP000004968"/>
    </source>
</evidence>
<dbReference type="Gene3D" id="3.30.360.10">
    <property type="entry name" value="Dihydrodipicolinate Reductase, domain 2"/>
    <property type="match status" value="1"/>
</dbReference>
<gene>
    <name evidence="3" type="ORF">CLOSTHATH_04084</name>
</gene>
<evidence type="ECO:0000313" key="3">
    <source>
        <dbReference type="EMBL" id="EFC97710.1"/>
    </source>
</evidence>